<comment type="caution">
    <text evidence="1">The sequence shown here is derived from an EMBL/GenBank/DDBJ whole genome shotgun (WGS) entry which is preliminary data.</text>
</comment>
<evidence type="ECO:0000313" key="1">
    <source>
        <dbReference type="EMBL" id="CAG8560705.1"/>
    </source>
</evidence>
<sequence length="153" mass="17802">MADSKWGRKRTGEGGRVYLFWKEELHINKLDNIEKNVSIRICNLQVQHHLSVANHILTGGNNINSLNISYKISTFKKTIDLDDDELDYEGLALLFDESNKDTLVENINEKVLEQKNDQQRNIDVSIAEAFYKYQKIILKICRVFTPTYLKILD</sequence>
<protein>
    <submittedName>
        <fullName evidence="1">832_t:CDS:1</fullName>
    </submittedName>
</protein>
<organism evidence="1 2">
    <name type="scientific">Diversispora eburnea</name>
    <dbReference type="NCBI Taxonomy" id="1213867"/>
    <lineage>
        <taxon>Eukaryota</taxon>
        <taxon>Fungi</taxon>
        <taxon>Fungi incertae sedis</taxon>
        <taxon>Mucoromycota</taxon>
        <taxon>Glomeromycotina</taxon>
        <taxon>Glomeromycetes</taxon>
        <taxon>Diversisporales</taxon>
        <taxon>Diversisporaceae</taxon>
        <taxon>Diversispora</taxon>
    </lineage>
</organism>
<accession>A0A9N9FVM8</accession>
<dbReference type="EMBL" id="CAJVPK010000938">
    <property type="protein sequence ID" value="CAG8560705.1"/>
    <property type="molecule type" value="Genomic_DNA"/>
</dbReference>
<gene>
    <name evidence="1" type="ORF">DEBURN_LOCUS7574</name>
</gene>
<dbReference type="Proteomes" id="UP000789706">
    <property type="component" value="Unassembled WGS sequence"/>
</dbReference>
<keyword evidence="2" id="KW-1185">Reference proteome</keyword>
<reference evidence="1" key="1">
    <citation type="submission" date="2021-06" db="EMBL/GenBank/DDBJ databases">
        <authorList>
            <person name="Kallberg Y."/>
            <person name="Tangrot J."/>
            <person name="Rosling A."/>
        </authorList>
    </citation>
    <scope>NUCLEOTIDE SEQUENCE</scope>
    <source>
        <strain evidence="1">AZ414A</strain>
    </source>
</reference>
<name>A0A9N9FVM8_9GLOM</name>
<dbReference type="AlphaFoldDB" id="A0A9N9FVM8"/>
<evidence type="ECO:0000313" key="2">
    <source>
        <dbReference type="Proteomes" id="UP000789706"/>
    </source>
</evidence>
<proteinExistence type="predicted"/>